<evidence type="ECO:0000256" key="2">
    <source>
        <dbReference type="ARBA" id="ARBA00012438"/>
    </source>
</evidence>
<evidence type="ECO:0000256" key="9">
    <source>
        <dbReference type="SAM" id="Phobius"/>
    </source>
</evidence>
<keyword evidence="3" id="KW-0597">Phosphoprotein</keyword>
<keyword evidence="4" id="KW-0808">Transferase</keyword>
<keyword evidence="9" id="KW-0472">Membrane</keyword>
<dbReference type="PANTHER" id="PTHR24421:SF10">
    <property type="entry name" value="NITRATE_NITRITE SENSOR PROTEIN NARQ"/>
    <property type="match status" value="1"/>
</dbReference>
<keyword evidence="9" id="KW-0812">Transmembrane</keyword>
<keyword evidence="6" id="KW-0418">Kinase</keyword>
<dbReference type="InterPro" id="IPR005467">
    <property type="entry name" value="His_kinase_dom"/>
</dbReference>
<protein>
    <recommendedName>
        <fullName evidence="2">histidine kinase</fullName>
        <ecNumber evidence="2">2.7.13.3</ecNumber>
    </recommendedName>
</protein>
<evidence type="ECO:0000256" key="8">
    <source>
        <dbReference type="ARBA" id="ARBA00023012"/>
    </source>
</evidence>
<dbReference type="Pfam" id="PF07730">
    <property type="entry name" value="HisKA_3"/>
    <property type="match status" value="1"/>
</dbReference>
<dbReference type="EMBL" id="CP042435">
    <property type="protein sequence ID" value="QEC67917.1"/>
    <property type="molecule type" value="Genomic_DNA"/>
</dbReference>
<dbReference type="InterPro" id="IPR050482">
    <property type="entry name" value="Sensor_HK_TwoCompSys"/>
</dbReference>
<name>A0A5B8V8U2_9BACT</name>
<reference evidence="11 12" key="1">
    <citation type="journal article" date="2016" name="Int. J. Syst. Evol. Microbiol.">
        <title>Panacibacter ginsenosidivorans gen. nov., sp. nov., with ginsenoside converting activity isolated from soil of a ginseng field.</title>
        <authorList>
            <person name="Siddiqi M.Z."/>
            <person name="Muhammad Shafi S."/>
            <person name="Choi K.D."/>
            <person name="Im W.T."/>
        </authorList>
    </citation>
    <scope>NUCLEOTIDE SEQUENCE [LARGE SCALE GENOMIC DNA]</scope>
    <source>
        <strain evidence="11 12">Gsoil1550</strain>
    </source>
</reference>
<feature type="domain" description="Histidine kinase" evidence="10">
    <location>
        <begin position="181"/>
        <end position="269"/>
    </location>
</feature>
<evidence type="ECO:0000313" key="12">
    <source>
        <dbReference type="Proteomes" id="UP000321533"/>
    </source>
</evidence>
<evidence type="ECO:0000256" key="7">
    <source>
        <dbReference type="ARBA" id="ARBA00022840"/>
    </source>
</evidence>
<dbReference type="Proteomes" id="UP000321533">
    <property type="component" value="Chromosome"/>
</dbReference>
<dbReference type="Gene3D" id="1.20.5.1930">
    <property type="match status" value="1"/>
</dbReference>
<keyword evidence="7" id="KW-0067">ATP-binding</keyword>
<dbReference type="InterPro" id="IPR011712">
    <property type="entry name" value="Sig_transdc_His_kin_sub3_dim/P"/>
</dbReference>
<evidence type="ECO:0000256" key="1">
    <source>
        <dbReference type="ARBA" id="ARBA00000085"/>
    </source>
</evidence>
<dbReference type="InterPro" id="IPR003594">
    <property type="entry name" value="HATPase_dom"/>
</dbReference>
<dbReference type="Gene3D" id="3.30.565.10">
    <property type="entry name" value="Histidine kinase-like ATPase, C-terminal domain"/>
    <property type="match status" value="1"/>
</dbReference>
<evidence type="ECO:0000313" key="11">
    <source>
        <dbReference type="EMBL" id="QEC67917.1"/>
    </source>
</evidence>
<keyword evidence="5" id="KW-0547">Nucleotide-binding</keyword>
<dbReference type="KEGG" id="pgin:FRZ67_11625"/>
<comment type="catalytic activity">
    <reaction evidence="1">
        <text>ATP + protein L-histidine = ADP + protein N-phospho-L-histidine.</text>
        <dbReference type="EC" id="2.7.13.3"/>
    </reaction>
</comment>
<dbReference type="GO" id="GO:0000155">
    <property type="term" value="F:phosphorelay sensor kinase activity"/>
    <property type="evidence" value="ECO:0007669"/>
    <property type="project" value="InterPro"/>
</dbReference>
<sequence>MVYPVGSKWCMQYIIYDGHFMFSQEATIYITILLAFCVFAGVVGFFVMTLFKYQKRINKLQDAQIRADVLMLEQERSRMASELHDEFGAYVSVIKYKLQSLELKENDDLLLISEAEAIIDEMMLKIRQLSYDLMPMLLETKGLRSSLDEFINLLKQGKKFTVHYVYELTHVEKEKTIHFFRIIQEALSNSVKHAKATEIKVMMYESKHAQYIEVYDNGKGFDKQAISRRQKGLGLLNIQARTQLLKGKMFLETAPEQGTHYTIEIPKDE</sequence>
<dbReference type="PANTHER" id="PTHR24421">
    <property type="entry name" value="NITRATE/NITRITE SENSOR PROTEIN NARX-RELATED"/>
    <property type="match status" value="1"/>
</dbReference>
<dbReference type="CDD" id="cd16917">
    <property type="entry name" value="HATPase_UhpB-NarQ-NarX-like"/>
    <property type="match status" value="1"/>
</dbReference>
<accession>A0A5B8V8U2</accession>
<dbReference type="GO" id="GO:0005524">
    <property type="term" value="F:ATP binding"/>
    <property type="evidence" value="ECO:0007669"/>
    <property type="project" value="UniProtKB-KW"/>
</dbReference>
<keyword evidence="12" id="KW-1185">Reference proteome</keyword>
<feature type="transmembrane region" description="Helical" evidence="9">
    <location>
        <begin position="26"/>
        <end position="51"/>
    </location>
</feature>
<evidence type="ECO:0000259" key="10">
    <source>
        <dbReference type="PROSITE" id="PS50109"/>
    </source>
</evidence>
<dbReference type="Pfam" id="PF02518">
    <property type="entry name" value="HATPase_c"/>
    <property type="match status" value="1"/>
</dbReference>
<keyword evidence="8" id="KW-0902">Two-component regulatory system</keyword>
<dbReference type="InterPro" id="IPR036890">
    <property type="entry name" value="HATPase_C_sf"/>
</dbReference>
<dbReference type="SMART" id="SM00387">
    <property type="entry name" value="HATPase_c"/>
    <property type="match status" value="1"/>
</dbReference>
<evidence type="ECO:0000256" key="6">
    <source>
        <dbReference type="ARBA" id="ARBA00022777"/>
    </source>
</evidence>
<dbReference type="AlphaFoldDB" id="A0A5B8V8U2"/>
<organism evidence="11 12">
    <name type="scientific">Panacibacter ginsenosidivorans</name>
    <dbReference type="NCBI Taxonomy" id="1813871"/>
    <lineage>
        <taxon>Bacteria</taxon>
        <taxon>Pseudomonadati</taxon>
        <taxon>Bacteroidota</taxon>
        <taxon>Chitinophagia</taxon>
        <taxon>Chitinophagales</taxon>
        <taxon>Chitinophagaceae</taxon>
        <taxon>Panacibacter</taxon>
    </lineage>
</organism>
<evidence type="ECO:0000256" key="4">
    <source>
        <dbReference type="ARBA" id="ARBA00022679"/>
    </source>
</evidence>
<evidence type="ECO:0000256" key="3">
    <source>
        <dbReference type="ARBA" id="ARBA00022553"/>
    </source>
</evidence>
<dbReference type="GO" id="GO:0016020">
    <property type="term" value="C:membrane"/>
    <property type="evidence" value="ECO:0007669"/>
    <property type="project" value="InterPro"/>
</dbReference>
<dbReference type="SUPFAM" id="SSF55874">
    <property type="entry name" value="ATPase domain of HSP90 chaperone/DNA topoisomerase II/histidine kinase"/>
    <property type="match status" value="1"/>
</dbReference>
<dbReference type="EC" id="2.7.13.3" evidence="2"/>
<keyword evidence="9" id="KW-1133">Transmembrane helix</keyword>
<dbReference type="PROSITE" id="PS50109">
    <property type="entry name" value="HIS_KIN"/>
    <property type="match status" value="1"/>
</dbReference>
<evidence type="ECO:0000256" key="5">
    <source>
        <dbReference type="ARBA" id="ARBA00022741"/>
    </source>
</evidence>
<gene>
    <name evidence="11" type="ORF">FRZ67_11625</name>
</gene>
<dbReference type="GO" id="GO:0046983">
    <property type="term" value="F:protein dimerization activity"/>
    <property type="evidence" value="ECO:0007669"/>
    <property type="project" value="InterPro"/>
</dbReference>
<proteinExistence type="predicted"/>